<dbReference type="InterPro" id="IPR012336">
    <property type="entry name" value="Thioredoxin-like_fold"/>
</dbReference>
<feature type="domain" description="Thioredoxin-like fold" evidence="1">
    <location>
        <begin position="1"/>
        <end position="76"/>
    </location>
</feature>
<dbReference type="NCBIfam" id="TIGR00412">
    <property type="entry name" value="redox_disulf_2"/>
    <property type="match status" value="1"/>
</dbReference>
<evidence type="ECO:0000259" key="1">
    <source>
        <dbReference type="Pfam" id="PF13192"/>
    </source>
</evidence>
<dbReference type="InterPro" id="IPR036249">
    <property type="entry name" value="Thioredoxin-like_sf"/>
</dbReference>
<comment type="caution">
    <text evidence="2">The sequence shown here is derived from an EMBL/GenBank/DDBJ whole genome shotgun (WGS) entry which is preliminary data.</text>
</comment>
<dbReference type="Gene3D" id="3.40.30.10">
    <property type="entry name" value="Glutaredoxin"/>
    <property type="match status" value="1"/>
</dbReference>
<protein>
    <recommendedName>
        <fullName evidence="1">Thioredoxin-like fold domain-containing protein</fullName>
    </recommendedName>
</protein>
<sequence length="78" mass="8566">MNIKILGGGCANCKRLEQITRKVVDENHLSAEFDHVTEYADIMKYGVMSTPALVVDGKVVSSGRIPSETEIKTWLEAA</sequence>
<dbReference type="PANTHER" id="PTHR36450:SF1">
    <property type="entry name" value="THIOREDOXIN"/>
    <property type="match status" value="1"/>
</dbReference>
<dbReference type="EMBL" id="VSSQ01092885">
    <property type="protein sequence ID" value="MPN37947.1"/>
    <property type="molecule type" value="Genomic_DNA"/>
</dbReference>
<accession>A0A645HFY4</accession>
<reference evidence="2" key="1">
    <citation type="submission" date="2019-08" db="EMBL/GenBank/DDBJ databases">
        <authorList>
            <person name="Kucharzyk K."/>
            <person name="Murdoch R.W."/>
            <person name="Higgins S."/>
            <person name="Loffler F."/>
        </authorList>
    </citation>
    <scope>NUCLEOTIDE SEQUENCE</scope>
</reference>
<evidence type="ECO:0000313" key="2">
    <source>
        <dbReference type="EMBL" id="MPN37947.1"/>
    </source>
</evidence>
<dbReference type="AlphaFoldDB" id="A0A645HFY4"/>
<dbReference type="PANTHER" id="PTHR36450">
    <property type="entry name" value="THIOREDOXIN"/>
    <property type="match status" value="1"/>
</dbReference>
<name>A0A645HFY4_9ZZZZ</name>
<dbReference type="InterPro" id="IPR005243">
    <property type="entry name" value="THIRX-like_proc"/>
</dbReference>
<organism evidence="2">
    <name type="scientific">bioreactor metagenome</name>
    <dbReference type="NCBI Taxonomy" id="1076179"/>
    <lineage>
        <taxon>unclassified sequences</taxon>
        <taxon>metagenomes</taxon>
        <taxon>ecological metagenomes</taxon>
    </lineage>
</organism>
<dbReference type="SUPFAM" id="SSF52833">
    <property type="entry name" value="Thioredoxin-like"/>
    <property type="match status" value="1"/>
</dbReference>
<dbReference type="Pfam" id="PF13192">
    <property type="entry name" value="Thioredoxin_3"/>
    <property type="match status" value="1"/>
</dbReference>
<gene>
    <name evidence="2" type="ORF">SDC9_185468</name>
</gene>
<dbReference type="PIRSF" id="PIRSF037031">
    <property type="entry name" value="Redox_disulphide_2"/>
    <property type="match status" value="1"/>
</dbReference>
<proteinExistence type="predicted"/>